<evidence type="ECO:0000259" key="1">
    <source>
        <dbReference type="PROSITE" id="PS51186"/>
    </source>
</evidence>
<evidence type="ECO:0000313" key="2">
    <source>
        <dbReference type="EMBL" id="USQ74992.1"/>
    </source>
</evidence>
<dbReference type="EMBL" id="CP099490">
    <property type="protein sequence ID" value="USQ74992.1"/>
    <property type="molecule type" value="Genomic_DNA"/>
</dbReference>
<reference evidence="2" key="1">
    <citation type="submission" date="2022-06" db="EMBL/GenBank/DDBJ databases">
        <title>Ornithinimicrobium JY.X270.</title>
        <authorList>
            <person name="Huang Y."/>
        </authorList>
    </citation>
    <scope>NUCLEOTIDE SEQUENCE</scope>
    <source>
        <strain evidence="2">JY.X270</strain>
    </source>
</reference>
<dbReference type="Pfam" id="PF00583">
    <property type="entry name" value="Acetyltransf_1"/>
    <property type="match status" value="1"/>
</dbReference>
<accession>A0ABY4YE24</accession>
<dbReference type="InterPro" id="IPR016181">
    <property type="entry name" value="Acyl_CoA_acyltransferase"/>
</dbReference>
<dbReference type="Proteomes" id="UP001056535">
    <property type="component" value="Chromosome"/>
</dbReference>
<evidence type="ECO:0000313" key="3">
    <source>
        <dbReference type="Proteomes" id="UP001056535"/>
    </source>
</evidence>
<dbReference type="Gene3D" id="3.40.630.30">
    <property type="match status" value="1"/>
</dbReference>
<organism evidence="2 3">
    <name type="scientific">Ornithinimicrobium cryptoxanthini</name>
    <dbReference type="NCBI Taxonomy" id="2934161"/>
    <lineage>
        <taxon>Bacteria</taxon>
        <taxon>Bacillati</taxon>
        <taxon>Actinomycetota</taxon>
        <taxon>Actinomycetes</taxon>
        <taxon>Micrococcales</taxon>
        <taxon>Ornithinimicrobiaceae</taxon>
        <taxon>Ornithinimicrobium</taxon>
    </lineage>
</organism>
<protein>
    <submittedName>
        <fullName evidence="2">GNAT family N-acetyltransferase</fullName>
    </submittedName>
</protein>
<dbReference type="RefSeq" id="WP_252619110.1">
    <property type="nucleotide sequence ID" value="NZ_CP099490.1"/>
</dbReference>
<gene>
    <name evidence="2" type="ORF">NF557_10025</name>
</gene>
<sequence length="260" mass="27476">MIDHCGLREIASHPALLELTGNDPFVRWGVPSPFSGRVLAGDGAVAIERVGRRGRGMWVIPHHAGGAPGIRSLLEQLRSGPVERLGVTHLSVPQEYADQLAAIFATDGGGNWDWMWTTTEPAPVPHEADLVTLDDTADAAELIALAAAHSPAGEGDPGTGATHLWLGLRDDAGRLICAGALQFLDSGAPHLAGIVTDTSLRGRGLGRAVTAGLTRWAIARHGVCTLGMYSDNPPARAVYLGLGYRTAYAWHSRRLALPQS</sequence>
<proteinExistence type="predicted"/>
<dbReference type="InterPro" id="IPR000182">
    <property type="entry name" value="GNAT_dom"/>
</dbReference>
<dbReference type="PROSITE" id="PS51186">
    <property type="entry name" value="GNAT"/>
    <property type="match status" value="1"/>
</dbReference>
<keyword evidence="3" id="KW-1185">Reference proteome</keyword>
<feature type="domain" description="N-acetyltransferase" evidence="1">
    <location>
        <begin position="126"/>
        <end position="260"/>
    </location>
</feature>
<dbReference type="SUPFAM" id="SSF55729">
    <property type="entry name" value="Acyl-CoA N-acyltransferases (Nat)"/>
    <property type="match status" value="1"/>
</dbReference>
<name>A0ABY4YE24_9MICO</name>